<feature type="chain" id="PRO_5010302016" description="Copper chaperone" evidence="1">
    <location>
        <begin position="23"/>
        <end position="126"/>
    </location>
</feature>
<dbReference type="OrthoDB" id="5513217at2"/>
<evidence type="ECO:0000313" key="2">
    <source>
        <dbReference type="EMBL" id="OHT44974.1"/>
    </source>
</evidence>
<sequence>MNSTTKLLMAMSLLLSVTFASAQIKNKTTEKVKVNGNCSMCKKVIETAANVNKETKVIWNEDTKIATVTYDSQKTNLDAILKRIADAGYDNEKFKAPNAVYDELHGCCQYDREPSDKKQSTSSSHH</sequence>
<keyword evidence="1" id="KW-0732">Signal</keyword>
<reference evidence="3 5" key="3">
    <citation type="submission" date="2016-11" db="EMBL/GenBank/DDBJ databases">
        <title>Whole genomes of Flavobacteriaceae.</title>
        <authorList>
            <person name="Stine C."/>
            <person name="Li C."/>
            <person name="Tadesse D."/>
        </authorList>
    </citation>
    <scope>NUCLEOTIDE SEQUENCE [LARGE SCALE GENOMIC DNA]</scope>
    <source>
        <strain evidence="3 5">ATCC BAA-2541</strain>
    </source>
</reference>
<evidence type="ECO:0008006" key="6">
    <source>
        <dbReference type="Google" id="ProtNLM"/>
    </source>
</evidence>
<dbReference type="STRING" id="1278819.BHE19_09675"/>
<keyword evidence="5" id="KW-1185">Reference proteome</keyword>
<dbReference type="AlphaFoldDB" id="A0A1S1J5X2"/>
<evidence type="ECO:0000313" key="4">
    <source>
        <dbReference type="Proteomes" id="UP000180252"/>
    </source>
</evidence>
<reference evidence="2" key="2">
    <citation type="submission" date="2016-09" db="EMBL/GenBank/DDBJ databases">
        <authorList>
            <person name="Capua I."/>
            <person name="De Benedictis P."/>
            <person name="Joannis T."/>
            <person name="Lombin L.H."/>
            <person name="Cattoli G."/>
        </authorList>
    </citation>
    <scope>NUCLEOTIDE SEQUENCE [LARGE SCALE GENOMIC DNA]</scope>
    <source>
        <strain evidence="2">MSU</strain>
    </source>
</reference>
<dbReference type="GO" id="GO:0046872">
    <property type="term" value="F:metal ion binding"/>
    <property type="evidence" value="ECO:0007669"/>
    <property type="project" value="InterPro"/>
</dbReference>
<dbReference type="Gene3D" id="3.30.70.100">
    <property type="match status" value="1"/>
</dbReference>
<dbReference type="RefSeq" id="WP_070907306.1">
    <property type="nucleotide sequence ID" value="NZ_MIKE01000023.1"/>
</dbReference>
<dbReference type="Proteomes" id="UP000198319">
    <property type="component" value="Unassembled WGS sequence"/>
</dbReference>
<accession>A0A1S1J5X2</accession>
<dbReference type="InterPro" id="IPR036163">
    <property type="entry name" value="HMA_dom_sf"/>
</dbReference>
<evidence type="ECO:0000256" key="1">
    <source>
        <dbReference type="SAM" id="SignalP"/>
    </source>
</evidence>
<gene>
    <name evidence="3" type="ORF">B0A71_19625</name>
    <name evidence="2" type="ORF">BHE19_09675</name>
</gene>
<dbReference type="EMBL" id="MIKE01000023">
    <property type="protein sequence ID" value="OHT44974.1"/>
    <property type="molecule type" value="Genomic_DNA"/>
</dbReference>
<dbReference type="SUPFAM" id="SSF55008">
    <property type="entry name" value="HMA, heavy metal-associated domain"/>
    <property type="match status" value="1"/>
</dbReference>
<organism evidence="2 4">
    <name type="scientific">Flavobacterium tructae</name>
    <dbReference type="NCBI Taxonomy" id="1114873"/>
    <lineage>
        <taxon>Bacteria</taxon>
        <taxon>Pseudomonadati</taxon>
        <taxon>Bacteroidota</taxon>
        <taxon>Flavobacteriia</taxon>
        <taxon>Flavobacteriales</taxon>
        <taxon>Flavobacteriaceae</taxon>
        <taxon>Flavobacterium</taxon>
    </lineage>
</organism>
<comment type="caution">
    <text evidence="2">The sequence shown here is derived from an EMBL/GenBank/DDBJ whole genome shotgun (WGS) entry which is preliminary data.</text>
</comment>
<proteinExistence type="predicted"/>
<protein>
    <recommendedName>
        <fullName evidence="6">Copper chaperone</fullName>
    </recommendedName>
</protein>
<name>A0A1S1J5X2_9FLAO</name>
<dbReference type="Proteomes" id="UP000180252">
    <property type="component" value="Unassembled WGS sequence"/>
</dbReference>
<feature type="signal peptide" evidence="1">
    <location>
        <begin position="1"/>
        <end position="22"/>
    </location>
</feature>
<dbReference type="EMBL" id="MUHG01000028">
    <property type="protein sequence ID" value="OXB16675.1"/>
    <property type="molecule type" value="Genomic_DNA"/>
</dbReference>
<evidence type="ECO:0000313" key="3">
    <source>
        <dbReference type="EMBL" id="OXB16675.1"/>
    </source>
</evidence>
<evidence type="ECO:0000313" key="5">
    <source>
        <dbReference type="Proteomes" id="UP000198319"/>
    </source>
</evidence>
<reference evidence="4" key="1">
    <citation type="submission" date="2016-09" db="EMBL/GenBank/DDBJ databases">
        <authorList>
            <person name="Chen S."/>
            <person name="Walker E."/>
        </authorList>
    </citation>
    <scope>NUCLEOTIDE SEQUENCE [LARGE SCALE GENOMIC DNA]</scope>
    <source>
        <strain evidence="4">MSU</strain>
    </source>
</reference>